<evidence type="ECO:0000313" key="2">
    <source>
        <dbReference type="Proteomes" id="UP001060215"/>
    </source>
</evidence>
<accession>A0ACC0FV63</accession>
<proteinExistence type="predicted"/>
<dbReference type="Proteomes" id="UP001060215">
    <property type="component" value="Chromosome 13"/>
</dbReference>
<organism evidence="1 2">
    <name type="scientific">Camellia lanceoleosa</name>
    <dbReference type="NCBI Taxonomy" id="1840588"/>
    <lineage>
        <taxon>Eukaryota</taxon>
        <taxon>Viridiplantae</taxon>
        <taxon>Streptophyta</taxon>
        <taxon>Embryophyta</taxon>
        <taxon>Tracheophyta</taxon>
        <taxon>Spermatophyta</taxon>
        <taxon>Magnoliopsida</taxon>
        <taxon>eudicotyledons</taxon>
        <taxon>Gunneridae</taxon>
        <taxon>Pentapetalae</taxon>
        <taxon>asterids</taxon>
        <taxon>Ericales</taxon>
        <taxon>Theaceae</taxon>
        <taxon>Camellia</taxon>
    </lineage>
</organism>
<protein>
    <submittedName>
        <fullName evidence="1">E3 ubiquitin-protein ligase RNF170</fullName>
    </submittedName>
</protein>
<name>A0ACC0FV63_9ERIC</name>
<dbReference type="EMBL" id="CM045770">
    <property type="protein sequence ID" value="KAI7992675.1"/>
    <property type="molecule type" value="Genomic_DNA"/>
</dbReference>
<evidence type="ECO:0000313" key="1">
    <source>
        <dbReference type="EMBL" id="KAI7992675.1"/>
    </source>
</evidence>
<sequence>MTKQTTSDCILQYWNHGEALQPCKCPLCSQKITWLIPEASLDHCQDVEVLERVRKYNRLFVGGTYGLILLPLLIKRIIREMMDPEAAKNHLLKARHFAVKYLLGALYTVSPVDFFPAGRLDAIEVFDYFVIALIFILYIVGLYCRRQRLQDVRQLAADHP</sequence>
<reference evidence="1 2" key="1">
    <citation type="journal article" date="2022" name="Plant J.">
        <title>Chromosome-level genome of Camellia lanceoleosa provides a valuable resource for understanding genome evolution and self-incompatibility.</title>
        <authorList>
            <person name="Gong W."/>
            <person name="Xiao S."/>
            <person name="Wang L."/>
            <person name="Liao Z."/>
            <person name="Chang Y."/>
            <person name="Mo W."/>
            <person name="Hu G."/>
            <person name="Li W."/>
            <person name="Zhao G."/>
            <person name="Zhu H."/>
            <person name="Hu X."/>
            <person name="Ji K."/>
            <person name="Xiang X."/>
            <person name="Song Q."/>
            <person name="Yuan D."/>
            <person name="Jin S."/>
            <person name="Zhang L."/>
        </authorList>
    </citation>
    <scope>NUCLEOTIDE SEQUENCE [LARGE SCALE GENOMIC DNA]</scope>
    <source>
        <strain evidence="1">SQ_2022a</strain>
    </source>
</reference>
<comment type="caution">
    <text evidence="1">The sequence shown here is derived from an EMBL/GenBank/DDBJ whole genome shotgun (WGS) entry which is preliminary data.</text>
</comment>
<keyword evidence="2" id="KW-1185">Reference proteome</keyword>
<gene>
    <name evidence="1" type="ORF">LOK49_LG12G00151</name>
</gene>